<evidence type="ECO:0000313" key="2">
    <source>
        <dbReference type="Proteomes" id="UP000308600"/>
    </source>
</evidence>
<protein>
    <submittedName>
        <fullName evidence="1">Uncharacterized protein</fullName>
    </submittedName>
</protein>
<evidence type="ECO:0000313" key="1">
    <source>
        <dbReference type="EMBL" id="TFK72693.1"/>
    </source>
</evidence>
<name>A0ACD3B3T7_9AGAR</name>
<reference evidence="1 2" key="1">
    <citation type="journal article" date="2019" name="Nat. Ecol. Evol.">
        <title>Megaphylogeny resolves global patterns of mushroom evolution.</title>
        <authorList>
            <person name="Varga T."/>
            <person name="Krizsan K."/>
            <person name="Foldi C."/>
            <person name="Dima B."/>
            <person name="Sanchez-Garcia M."/>
            <person name="Sanchez-Ramirez S."/>
            <person name="Szollosi G.J."/>
            <person name="Szarkandi J.G."/>
            <person name="Papp V."/>
            <person name="Albert L."/>
            <person name="Andreopoulos W."/>
            <person name="Angelini C."/>
            <person name="Antonin V."/>
            <person name="Barry K.W."/>
            <person name="Bougher N.L."/>
            <person name="Buchanan P."/>
            <person name="Buyck B."/>
            <person name="Bense V."/>
            <person name="Catcheside P."/>
            <person name="Chovatia M."/>
            <person name="Cooper J."/>
            <person name="Damon W."/>
            <person name="Desjardin D."/>
            <person name="Finy P."/>
            <person name="Geml J."/>
            <person name="Haridas S."/>
            <person name="Hughes K."/>
            <person name="Justo A."/>
            <person name="Karasinski D."/>
            <person name="Kautmanova I."/>
            <person name="Kiss B."/>
            <person name="Kocsube S."/>
            <person name="Kotiranta H."/>
            <person name="LaButti K.M."/>
            <person name="Lechner B.E."/>
            <person name="Liimatainen K."/>
            <person name="Lipzen A."/>
            <person name="Lukacs Z."/>
            <person name="Mihaltcheva S."/>
            <person name="Morgado L.N."/>
            <person name="Niskanen T."/>
            <person name="Noordeloos M.E."/>
            <person name="Ohm R.A."/>
            <person name="Ortiz-Santana B."/>
            <person name="Ovrebo C."/>
            <person name="Racz N."/>
            <person name="Riley R."/>
            <person name="Savchenko A."/>
            <person name="Shiryaev A."/>
            <person name="Soop K."/>
            <person name="Spirin V."/>
            <person name="Szebenyi C."/>
            <person name="Tomsovsky M."/>
            <person name="Tulloss R.E."/>
            <person name="Uehling J."/>
            <person name="Grigoriev I.V."/>
            <person name="Vagvolgyi C."/>
            <person name="Papp T."/>
            <person name="Martin F.M."/>
            <person name="Miettinen O."/>
            <person name="Hibbett D.S."/>
            <person name="Nagy L.G."/>
        </authorList>
    </citation>
    <scope>NUCLEOTIDE SEQUENCE [LARGE SCALE GENOMIC DNA]</scope>
    <source>
        <strain evidence="1 2">NL-1719</strain>
    </source>
</reference>
<accession>A0ACD3B3T7</accession>
<sequence length="293" mass="32336">MLTLLCTLILRARSSKHPGSDDSLPLCGLEPLYTVIQNARKEHSVSRLQQAAAITLDVLNLVPEHHSGLRQFGHACICVFYVILMTNSTGFTPVHISACQDLQRTLIEIRTFVRKHVKSPWYRIIASKTKVDLQIADFQDRLKDVLRTFGLDQDIPFHLLAQRCHELQPTNESGQGARIQVQVPTPGDPNIGTTVNAPRQPSPSALSAFAMPQSQFQGDLSCTSVQGNHSTMHIEKATIYISPQSFDVEGVSQLATLAGTRELSPSPSDSEIPVLRRQRSCPAVTIRRSPSVD</sequence>
<keyword evidence="2" id="KW-1185">Reference proteome</keyword>
<dbReference type="Proteomes" id="UP000308600">
    <property type="component" value="Unassembled WGS sequence"/>
</dbReference>
<proteinExistence type="predicted"/>
<organism evidence="1 2">
    <name type="scientific">Pluteus cervinus</name>
    <dbReference type="NCBI Taxonomy" id="181527"/>
    <lineage>
        <taxon>Eukaryota</taxon>
        <taxon>Fungi</taxon>
        <taxon>Dikarya</taxon>
        <taxon>Basidiomycota</taxon>
        <taxon>Agaricomycotina</taxon>
        <taxon>Agaricomycetes</taxon>
        <taxon>Agaricomycetidae</taxon>
        <taxon>Agaricales</taxon>
        <taxon>Pluteineae</taxon>
        <taxon>Pluteaceae</taxon>
        <taxon>Pluteus</taxon>
    </lineage>
</organism>
<gene>
    <name evidence="1" type="ORF">BDN72DRAFT_876270</name>
</gene>
<dbReference type="EMBL" id="ML208282">
    <property type="protein sequence ID" value="TFK72693.1"/>
    <property type="molecule type" value="Genomic_DNA"/>
</dbReference>